<evidence type="ECO:0000256" key="4">
    <source>
        <dbReference type="ARBA" id="ARBA00023125"/>
    </source>
</evidence>
<evidence type="ECO:0000256" key="2">
    <source>
        <dbReference type="ARBA" id="ARBA00022833"/>
    </source>
</evidence>
<keyword evidence="8" id="KW-1185">Reference proteome</keyword>
<evidence type="ECO:0008006" key="9">
    <source>
        <dbReference type="Google" id="ProtNLM"/>
    </source>
</evidence>
<evidence type="ECO:0000256" key="5">
    <source>
        <dbReference type="ARBA" id="ARBA00023163"/>
    </source>
</evidence>
<accession>A0ABR0IVI6</accession>
<sequence>MSQTVGNASVLVKITPTFALQQCNLAVNFLVAETNPTTNKAVILTSCVLFMAFEMMQDSLESVLSLLDIGLRILGKWRSNGQETATMSEKEVVESCLSPILSRFGGSSDLTDDIYGSPSPLLAASTKTIRHVTLMAPPETFLSLTHAATCLHSLLDQVFADLPQSHPESFTEKLRLGERGTSILDAWHNRFRHFLGHCPSKTNKATCRRLCLVELQYFAAKVLHAALIFDDQMVYDNYTHFFQNIIKLCRSVIELDSASNGSTAPRMSFSFDLGIIMPLSFVAKRCRDPVIRRTALDPLLDCPRREGIWLSWMTGQVAEQIISIEEDGIIRPETCNDVPSENRIHLLEMYYNPCAANLEDNSRYFTPLLRLQWLASLCQSGFYSEEIRQRTLQPPATTDRSPGHRPYWVTMPHGATFSHWKLLLGKKTFRNPDAAYTAT</sequence>
<protein>
    <recommendedName>
        <fullName evidence="9">Transcription factor domain-containing protein</fullName>
    </recommendedName>
</protein>
<evidence type="ECO:0000256" key="3">
    <source>
        <dbReference type="ARBA" id="ARBA00023015"/>
    </source>
</evidence>
<keyword evidence="3" id="KW-0805">Transcription regulation</keyword>
<organism evidence="7 8">
    <name type="scientific">Exophiala sideris</name>
    <dbReference type="NCBI Taxonomy" id="1016849"/>
    <lineage>
        <taxon>Eukaryota</taxon>
        <taxon>Fungi</taxon>
        <taxon>Dikarya</taxon>
        <taxon>Ascomycota</taxon>
        <taxon>Pezizomycotina</taxon>
        <taxon>Eurotiomycetes</taxon>
        <taxon>Chaetothyriomycetidae</taxon>
        <taxon>Chaetothyriales</taxon>
        <taxon>Herpotrichiellaceae</taxon>
        <taxon>Exophiala</taxon>
    </lineage>
</organism>
<keyword evidence="1" id="KW-0479">Metal-binding</keyword>
<keyword evidence="5" id="KW-0804">Transcription</keyword>
<keyword evidence="2" id="KW-0862">Zinc</keyword>
<dbReference type="PANTHER" id="PTHR36206">
    <property type="entry name" value="ASPERCRYPTIN BIOSYNTHESIS CLUSTER-SPECIFIC TRANSCRIPTION REGULATOR ATNN-RELATED"/>
    <property type="match status" value="1"/>
</dbReference>
<gene>
    <name evidence="7" type="ORF">LTR69_011027</name>
</gene>
<reference evidence="7 8" key="1">
    <citation type="submission" date="2023-08" db="EMBL/GenBank/DDBJ databases">
        <title>Black Yeasts Isolated from many extreme environments.</title>
        <authorList>
            <person name="Coleine C."/>
            <person name="Stajich J.E."/>
            <person name="Selbmann L."/>
        </authorList>
    </citation>
    <scope>NUCLEOTIDE SEQUENCE [LARGE SCALE GENOMIC DNA]</scope>
    <source>
        <strain evidence="7 8">CCFEE 6328</strain>
    </source>
</reference>
<keyword evidence="4" id="KW-0238">DNA-binding</keyword>
<proteinExistence type="predicted"/>
<keyword evidence="6" id="KW-0539">Nucleus</keyword>
<evidence type="ECO:0000313" key="7">
    <source>
        <dbReference type="EMBL" id="KAK5049626.1"/>
    </source>
</evidence>
<evidence type="ECO:0000256" key="6">
    <source>
        <dbReference type="ARBA" id="ARBA00023242"/>
    </source>
</evidence>
<evidence type="ECO:0000256" key="1">
    <source>
        <dbReference type="ARBA" id="ARBA00022723"/>
    </source>
</evidence>
<dbReference type="Proteomes" id="UP001345691">
    <property type="component" value="Unassembled WGS sequence"/>
</dbReference>
<dbReference type="EMBL" id="JAVRRF010000044">
    <property type="protein sequence ID" value="KAK5049626.1"/>
    <property type="molecule type" value="Genomic_DNA"/>
</dbReference>
<dbReference type="InterPro" id="IPR052360">
    <property type="entry name" value="Transcr_Regulatory_Proteins"/>
</dbReference>
<evidence type="ECO:0000313" key="8">
    <source>
        <dbReference type="Proteomes" id="UP001345691"/>
    </source>
</evidence>
<name>A0ABR0IVI6_9EURO</name>
<dbReference type="PANTHER" id="PTHR36206:SF13">
    <property type="entry name" value="TRANSCRIPTIONAL REGULATORY PROTEIN MOC3"/>
    <property type="match status" value="1"/>
</dbReference>
<comment type="caution">
    <text evidence="7">The sequence shown here is derived from an EMBL/GenBank/DDBJ whole genome shotgun (WGS) entry which is preliminary data.</text>
</comment>